<protein>
    <recommendedName>
        <fullName evidence="4">Secreted protein</fullName>
    </recommendedName>
</protein>
<evidence type="ECO:0008006" key="4">
    <source>
        <dbReference type="Google" id="ProtNLM"/>
    </source>
</evidence>
<evidence type="ECO:0000313" key="2">
    <source>
        <dbReference type="EMBL" id="GAA2334668.1"/>
    </source>
</evidence>
<dbReference type="Proteomes" id="UP001501444">
    <property type="component" value="Unassembled WGS sequence"/>
</dbReference>
<feature type="region of interest" description="Disordered" evidence="1">
    <location>
        <begin position="57"/>
        <end position="106"/>
    </location>
</feature>
<evidence type="ECO:0000256" key="1">
    <source>
        <dbReference type="SAM" id="MobiDB-lite"/>
    </source>
</evidence>
<comment type="caution">
    <text evidence="2">The sequence shown here is derived from an EMBL/GenBank/DDBJ whole genome shotgun (WGS) entry which is preliminary data.</text>
</comment>
<feature type="compositionally biased region" description="Low complexity" evidence="1">
    <location>
        <begin position="60"/>
        <end position="78"/>
    </location>
</feature>
<reference evidence="2 3" key="1">
    <citation type="journal article" date="2019" name="Int. J. Syst. Evol. Microbiol.">
        <title>The Global Catalogue of Microorganisms (GCM) 10K type strain sequencing project: providing services to taxonomists for standard genome sequencing and annotation.</title>
        <authorList>
            <consortium name="The Broad Institute Genomics Platform"/>
            <consortium name="The Broad Institute Genome Sequencing Center for Infectious Disease"/>
            <person name="Wu L."/>
            <person name="Ma J."/>
        </authorList>
    </citation>
    <scope>NUCLEOTIDE SEQUENCE [LARGE SCALE GENOMIC DNA]</scope>
    <source>
        <strain evidence="2 3">JCM 3272</strain>
    </source>
</reference>
<sequence length="106" mass="10510">MRPQTALRAVAAVLALVVCALLLGLSQAEHQTPGDAFQVTRVAHVTTVHGADHVAHRDATAPCATGAEAAPGTGPSGPVGAAGRAGDTPRTAWFGEPAGCRGPPVS</sequence>
<evidence type="ECO:0000313" key="3">
    <source>
        <dbReference type="Proteomes" id="UP001501444"/>
    </source>
</evidence>
<proteinExistence type="predicted"/>
<accession>A0ABN3FPK5</accession>
<gene>
    <name evidence="2" type="ORF">GCM10010170_014230</name>
</gene>
<name>A0ABN3FPK5_9ACTN</name>
<dbReference type="RefSeq" id="WP_344611437.1">
    <property type="nucleotide sequence ID" value="NZ_BAAARV010000015.1"/>
</dbReference>
<keyword evidence="3" id="KW-1185">Reference proteome</keyword>
<dbReference type="EMBL" id="BAAARV010000015">
    <property type="protein sequence ID" value="GAA2334668.1"/>
    <property type="molecule type" value="Genomic_DNA"/>
</dbReference>
<organism evidence="2 3">
    <name type="scientific">Dactylosporangium salmoneum</name>
    <dbReference type="NCBI Taxonomy" id="53361"/>
    <lineage>
        <taxon>Bacteria</taxon>
        <taxon>Bacillati</taxon>
        <taxon>Actinomycetota</taxon>
        <taxon>Actinomycetes</taxon>
        <taxon>Micromonosporales</taxon>
        <taxon>Micromonosporaceae</taxon>
        <taxon>Dactylosporangium</taxon>
    </lineage>
</organism>